<dbReference type="AlphaFoldDB" id="A0A1Y5PID0"/>
<evidence type="ECO:0000256" key="1">
    <source>
        <dbReference type="SAM" id="MobiDB-lite"/>
    </source>
</evidence>
<reference evidence="2" key="1">
    <citation type="submission" date="2016-03" db="EMBL/GenBank/DDBJ databases">
        <authorList>
            <person name="Ploux O."/>
        </authorList>
    </citation>
    <scope>NUCLEOTIDE SEQUENCE</scope>
    <source>
        <strain evidence="2">UC10</strain>
    </source>
</reference>
<evidence type="ECO:0000313" key="2">
    <source>
        <dbReference type="EMBL" id="SBS78486.1"/>
    </source>
</evidence>
<protein>
    <submittedName>
        <fullName evidence="2">Uncharacterized protein</fullName>
    </submittedName>
</protein>
<gene>
    <name evidence="2" type="ORF">MHPYR_590013</name>
</gene>
<organism evidence="2">
    <name type="scientific">uncultured Mycobacterium sp</name>
    <dbReference type="NCBI Taxonomy" id="171292"/>
    <lineage>
        <taxon>Bacteria</taxon>
        <taxon>Bacillati</taxon>
        <taxon>Actinomycetota</taxon>
        <taxon>Actinomycetes</taxon>
        <taxon>Mycobacteriales</taxon>
        <taxon>Mycobacteriaceae</taxon>
        <taxon>Mycobacterium</taxon>
        <taxon>environmental samples</taxon>
    </lineage>
</organism>
<accession>A0A1Y5PID0</accession>
<feature type="region of interest" description="Disordered" evidence="1">
    <location>
        <begin position="21"/>
        <end position="69"/>
    </location>
</feature>
<name>A0A1Y5PID0_9MYCO</name>
<sequence>MQLAENIAGALPAGRLAPGSGEVLLDDGPHGATAPPAIASRATGRRDLIGRGRSTGDDFSDGRTGSPRTEAYVHQRFPLIAGGVASDLLVETNLS</sequence>
<dbReference type="EMBL" id="FLQS01000055">
    <property type="protein sequence ID" value="SBS78486.1"/>
    <property type="molecule type" value="Genomic_DNA"/>
</dbReference>
<proteinExistence type="predicted"/>
<feature type="compositionally biased region" description="Basic and acidic residues" evidence="1">
    <location>
        <begin position="44"/>
        <end position="56"/>
    </location>
</feature>